<reference evidence="2 3" key="1">
    <citation type="submission" date="2024-06" db="EMBL/GenBank/DDBJ databases">
        <title>A chromosome level genome sequence of Diviner's sage (Salvia divinorum).</title>
        <authorList>
            <person name="Ford S.A."/>
            <person name="Ro D.-K."/>
            <person name="Ness R.W."/>
            <person name="Phillips M.A."/>
        </authorList>
    </citation>
    <scope>NUCLEOTIDE SEQUENCE [LARGE SCALE GENOMIC DNA]</scope>
    <source>
        <strain evidence="2">SAF-2024a</strain>
        <tissue evidence="2">Leaf</tissue>
    </source>
</reference>
<evidence type="ECO:0000313" key="3">
    <source>
        <dbReference type="Proteomes" id="UP001567538"/>
    </source>
</evidence>
<organism evidence="2 3">
    <name type="scientific">Salvia divinorum</name>
    <name type="common">Maria pastora</name>
    <name type="synonym">Diviner's sage</name>
    <dbReference type="NCBI Taxonomy" id="28513"/>
    <lineage>
        <taxon>Eukaryota</taxon>
        <taxon>Viridiplantae</taxon>
        <taxon>Streptophyta</taxon>
        <taxon>Embryophyta</taxon>
        <taxon>Tracheophyta</taxon>
        <taxon>Spermatophyta</taxon>
        <taxon>Magnoliopsida</taxon>
        <taxon>eudicotyledons</taxon>
        <taxon>Gunneridae</taxon>
        <taxon>Pentapetalae</taxon>
        <taxon>asterids</taxon>
        <taxon>lamiids</taxon>
        <taxon>Lamiales</taxon>
        <taxon>Lamiaceae</taxon>
        <taxon>Nepetoideae</taxon>
        <taxon>Mentheae</taxon>
        <taxon>Salviinae</taxon>
        <taxon>Salvia</taxon>
        <taxon>Salvia subgen. Calosphace</taxon>
    </lineage>
</organism>
<proteinExistence type="predicted"/>
<dbReference type="AlphaFoldDB" id="A0ABD1IJ24"/>
<dbReference type="Proteomes" id="UP001567538">
    <property type="component" value="Unassembled WGS sequence"/>
</dbReference>
<feature type="region of interest" description="Disordered" evidence="1">
    <location>
        <begin position="58"/>
        <end position="78"/>
    </location>
</feature>
<gene>
    <name evidence="2" type="ORF">AAHA92_00075</name>
</gene>
<evidence type="ECO:0000313" key="2">
    <source>
        <dbReference type="EMBL" id="KAL1568460.1"/>
    </source>
</evidence>
<sequence length="78" mass="8597">MKSTRPSPIHRHGFTASNLPRHRQMSPIKARNDNIFPRGVVGSKAPNHFLPVNELYSSPKGSSCASWSPFPTSQKTAP</sequence>
<dbReference type="EMBL" id="JBEAFC010000001">
    <property type="protein sequence ID" value="KAL1568460.1"/>
    <property type="molecule type" value="Genomic_DNA"/>
</dbReference>
<keyword evidence="3" id="KW-1185">Reference proteome</keyword>
<feature type="region of interest" description="Disordered" evidence="1">
    <location>
        <begin position="1"/>
        <end position="27"/>
    </location>
</feature>
<accession>A0ABD1IJ24</accession>
<name>A0ABD1IJ24_SALDI</name>
<protein>
    <submittedName>
        <fullName evidence="2">Uncharacterized protein</fullName>
    </submittedName>
</protein>
<comment type="caution">
    <text evidence="2">The sequence shown here is derived from an EMBL/GenBank/DDBJ whole genome shotgun (WGS) entry which is preliminary data.</text>
</comment>
<evidence type="ECO:0000256" key="1">
    <source>
        <dbReference type="SAM" id="MobiDB-lite"/>
    </source>
</evidence>